<dbReference type="InterPro" id="IPR045497">
    <property type="entry name" value="DUF6438"/>
</dbReference>
<keyword evidence="3" id="KW-1185">Reference proteome</keyword>
<feature type="domain" description="DUF6438" evidence="1">
    <location>
        <begin position="178"/>
        <end position="291"/>
    </location>
</feature>
<proteinExistence type="predicted"/>
<evidence type="ECO:0000313" key="3">
    <source>
        <dbReference type="Proteomes" id="UP001236507"/>
    </source>
</evidence>
<comment type="caution">
    <text evidence="2">The sequence shown here is derived from an EMBL/GenBank/DDBJ whole genome shotgun (WGS) entry which is preliminary data.</text>
</comment>
<name>A0ABT6Y3R4_9BACT</name>
<dbReference type="EMBL" id="JASHIF010000002">
    <property type="protein sequence ID" value="MDI9858186.1"/>
    <property type="molecule type" value="Genomic_DNA"/>
</dbReference>
<accession>A0ABT6Y3R4</accession>
<organism evidence="2 3">
    <name type="scientific">Flectobacillus roseus</name>
    <dbReference type="NCBI Taxonomy" id="502259"/>
    <lineage>
        <taxon>Bacteria</taxon>
        <taxon>Pseudomonadati</taxon>
        <taxon>Bacteroidota</taxon>
        <taxon>Cytophagia</taxon>
        <taxon>Cytophagales</taxon>
        <taxon>Flectobacillaceae</taxon>
        <taxon>Flectobacillus</taxon>
    </lineage>
</organism>
<sequence length="396" mass="46183">MKVLECIIYLPENIKSSYTRISPITGKQMKMKSIKIILAILVLLSCETKKSSKLRKDIIGEWTFVKEVDARLSNNDNLPPPLPIPLGYIFFPNNTCENKFGFYKKFDHDRTKIYYLGNRTRYKIDGNKLKIFDLSGNKWYIQKIVSITEDTLTVQVRDSVFSKFVRAKYKIDPNENYDKIIVSTSGCMGPCPQLDISIEKNGDVLFFGKFNTTVQGMFYSKITAEDYSNIEENFKKADLKNIRNNYEANLADDETITVTFIKNQKIIKSITDNGHQSPPMLIWAYTSIRYLYQHIRLKPFQKKGMIMPIQPILFETEKQSCDLTKSESFYLLTEILRGKVVKARFEPKYMIKFWNAEGKKEVLLTDGKLYKRKEKTIDIGYNFIEQNNLKFTIKND</sequence>
<protein>
    <submittedName>
        <fullName evidence="2">DUF6438 domain-containing protein</fullName>
    </submittedName>
</protein>
<evidence type="ECO:0000259" key="1">
    <source>
        <dbReference type="Pfam" id="PF20033"/>
    </source>
</evidence>
<gene>
    <name evidence="2" type="ORF">QM524_03080</name>
</gene>
<dbReference type="Proteomes" id="UP001236507">
    <property type="component" value="Unassembled WGS sequence"/>
</dbReference>
<evidence type="ECO:0000313" key="2">
    <source>
        <dbReference type="EMBL" id="MDI9858186.1"/>
    </source>
</evidence>
<dbReference type="Pfam" id="PF20033">
    <property type="entry name" value="DUF6438"/>
    <property type="match status" value="1"/>
</dbReference>
<dbReference type="RefSeq" id="WP_283343438.1">
    <property type="nucleotide sequence ID" value="NZ_JASHIF010000002.1"/>
</dbReference>
<reference evidence="2 3" key="1">
    <citation type="submission" date="2023-05" db="EMBL/GenBank/DDBJ databases">
        <title>Novel species of genus Flectobacillus isolated from stream in China.</title>
        <authorList>
            <person name="Lu H."/>
        </authorList>
    </citation>
    <scope>NUCLEOTIDE SEQUENCE [LARGE SCALE GENOMIC DNA]</scope>
    <source>
        <strain evidence="2 3">KCTC 42575</strain>
    </source>
</reference>